<evidence type="ECO:0000256" key="6">
    <source>
        <dbReference type="ARBA" id="ARBA00025718"/>
    </source>
</evidence>
<feature type="transmembrane region" description="Helical" evidence="9">
    <location>
        <begin position="166"/>
        <end position="185"/>
    </location>
</feature>
<dbReference type="RefSeq" id="XP_032833168.1">
    <property type="nucleotide sequence ID" value="XM_032977277.1"/>
</dbReference>
<feature type="compositionally biased region" description="Low complexity" evidence="8">
    <location>
        <begin position="8"/>
        <end position="18"/>
    </location>
</feature>
<gene>
    <name evidence="11" type="primary">VANGL2</name>
</gene>
<feature type="compositionally biased region" description="Basic residues" evidence="8">
    <location>
        <begin position="19"/>
        <end position="33"/>
    </location>
</feature>
<evidence type="ECO:0000313" key="10">
    <source>
        <dbReference type="Proteomes" id="UP001318040"/>
    </source>
</evidence>
<accession>A0AAJ7XH75</accession>
<sequence>MDTESQFSGYSYSSGYSRGSRHQRDRNRHKHRGREGSGRGDKSVTIHMPSGGQAAEALIDKDGSSRPAEDVIQVEILPQDDNWGETTTVVTGTSEQSTSREDFAALFREPPAPEGRGGRAGRHAGRAASAVLGALALLSPVAFLAIPHALWRDELQPCGTACEGLFLSLAFKLLALAVGTWALFARGPRHALPRVRALRALVLALGFLLLLAFWLFFGARILASRDPDYRGIAQYALSLADSLLFLHYLALVLLELRQLRPAFAVKVVRATDGESRVYSLGQLSIQSASVCVLESYYRDFSVYNPALLKVPKSRALKHLTGFKVYDVDGNPSNNVAGQSRAMIAAAARRRDSGHNELYYEEMENERRMRKRRARLVVAAEEAFTHVRRLQEEEQRAGTGLTMDPQEAAQAIFPSMARALQKYLRATKQQPFHSMEGILKHLAHCIAHDMTARAFLEKYLSPGPTVQYEPDKWLSSQWRLLSAEPVTSALRDGTAFSLARADLCLVVTVSRAPRFTLSETFLDPKSHKFVLRLQSETSV</sequence>
<keyword evidence="4 9" id="KW-1133">Transmembrane helix</keyword>
<evidence type="ECO:0000256" key="4">
    <source>
        <dbReference type="ARBA" id="ARBA00022989"/>
    </source>
</evidence>
<evidence type="ECO:0000256" key="7">
    <source>
        <dbReference type="PIRNR" id="PIRNR007991"/>
    </source>
</evidence>
<feature type="compositionally biased region" description="Basic and acidic residues" evidence="8">
    <location>
        <begin position="34"/>
        <end position="44"/>
    </location>
</feature>
<dbReference type="PIRSF" id="PIRSF007991">
    <property type="entry name" value="Strabismus"/>
    <property type="match status" value="1"/>
</dbReference>
<proteinExistence type="inferred from homology"/>
<keyword evidence="3 9" id="KW-0812">Transmembrane</keyword>
<organism evidence="10 11">
    <name type="scientific">Petromyzon marinus</name>
    <name type="common">Sea lamprey</name>
    <dbReference type="NCBI Taxonomy" id="7757"/>
    <lineage>
        <taxon>Eukaryota</taxon>
        <taxon>Metazoa</taxon>
        <taxon>Chordata</taxon>
        <taxon>Craniata</taxon>
        <taxon>Vertebrata</taxon>
        <taxon>Cyclostomata</taxon>
        <taxon>Hyperoartia</taxon>
        <taxon>Petromyzontiformes</taxon>
        <taxon>Petromyzontidae</taxon>
        <taxon>Petromyzon</taxon>
    </lineage>
</organism>
<keyword evidence="5 7" id="KW-0472">Membrane</keyword>
<name>A0AAJ7XH75_PETMA</name>
<dbReference type="KEGG" id="pmrn:116955925"/>
<dbReference type="PANTHER" id="PTHR20886">
    <property type="entry name" value="VANG-LIKE PROTEIN"/>
    <property type="match status" value="1"/>
</dbReference>
<evidence type="ECO:0000256" key="2">
    <source>
        <dbReference type="ARBA" id="ARBA00022475"/>
    </source>
</evidence>
<protein>
    <recommendedName>
        <fullName evidence="7">Vang-like protein</fullName>
    </recommendedName>
</protein>
<evidence type="ECO:0000256" key="1">
    <source>
        <dbReference type="ARBA" id="ARBA00004651"/>
    </source>
</evidence>
<keyword evidence="10" id="KW-1185">Reference proteome</keyword>
<feature type="transmembrane region" description="Helical" evidence="9">
    <location>
        <begin position="197"/>
        <end position="217"/>
    </location>
</feature>
<feature type="transmembrane region" description="Helical" evidence="9">
    <location>
        <begin position="127"/>
        <end position="146"/>
    </location>
</feature>
<evidence type="ECO:0000256" key="9">
    <source>
        <dbReference type="SAM" id="Phobius"/>
    </source>
</evidence>
<evidence type="ECO:0000256" key="8">
    <source>
        <dbReference type="SAM" id="MobiDB-lite"/>
    </source>
</evidence>
<evidence type="ECO:0000313" key="11">
    <source>
        <dbReference type="RefSeq" id="XP_032833168.1"/>
    </source>
</evidence>
<feature type="transmembrane region" description="Helical" evidence="9">
    <location>
        <begin position="232"/>
        <end position="254"/>
    </location>
</feature>
<evidence type="ECO:0000256" key="3">
    <source>
        <dbReference type="ARBA" id="ARBA00022692"/>
    </source>
</evidence>
<dbReference type="InterPro" id="IPR009539">
    <property type="entry name" value="VANGL"/>
</dbReference>
<keyword evidence="2 7" id="KW-1003">Cell membrane</keyword>
<comment type="similarity">
    <text evidence="6 7">Belongs to the Vang family.</text>
</comment>
<dbReference type="GO" id="GO:0005886">
    <property type="term" value="C:plasma membrane"/>
    <property type="evidence" value="ECO:0007669"/>
    <property type="project" value="UniProtKB-SubCell"/>
</dbReference>
<dbReference type="AlphaFoldDB" id="A0AAJ7XH75"/>
<comment type="subcellular location">
    <subcellularLocation>
        <location evidence="1">Cell membrane</location>
        <topology evidence="1">Multi-pass membrane protein</topology>
    </subcellularLocation>
</comment>
<dbReference type="Proteomes" id="UP001318040">
    <property type="component" value="Chromosome 62"/>
</dbReference>
<reference evidence="11" key="1">
    <citation type="submission" date="2025-08" db="UniProtKB">
        <authorList>
            <consortium name="RefSeq"/>
        </authorList>
    </citation>
    <scope>IDENTIFICATION</scope>
    <source>
        <tissue evidence="11">Sperm</tissue>
    </source>
</reference>
<feature type="region of interest" description="Disordered" evidence="8">
    <location>
        <begin position="1"/>
        <end position="53"/>
    </location>
</feature>
<dbReference type="Pfam" id="PF06638">
    <property type="entry name" value="Strabismus"/>
    <property type="match status" value="1"/>
</dbReference>
<evidence type="ECO:0000256" key="5">
    <source>
        <dbReference type="ARBA" id="ARBA00023136"/>
    </source>
</evidence>